<dbReference type="PANTHER" id="PTHR12705">
    <property type="entry name" value="ORIGIN RECOGNITION COMPLEX SUBUNIT 5"/>
    <property type="match status" value="1"/>
</dbReference>
<dbReference type="Pfam" id="PF13191">
    <property type="entry name" value="AAA_16"/>
    <property type="match status" value="1"/>
</dbReference>
<keyword evidence="11" id="KW-1185">Reference proteome</keyword>
<proteinExistence type="inferred from homology"/>
<dbReference type="AlphaFoldDB" id="Q752B9"/>
<evidence type="ECO:0000313" key="10">
    <source>
        <dbReference type="EMBL" id="AAS54028.1"/>
    </source>
</evidence>
<dbReference type="InterPro" id="IPR020796">
    <property type="entry name" value="ORC5"/>
</dbReference>
<dbReference type="SUPFAM" id="SSF52540">
    <property type="entry name" value="P-loop containing nucleoside triphosphate hydrolases"/>
    <property type="match status" value="1"/>
</dbReference>
<dbReference type="GO" id="GO:0006270">
    <property type="term" value="P:DNA replication initiation"/>
    <property type="evidence" value="ECO:0000318"/>
    <property type="project" value="GO_Central"/>
</dbReference>
<dbReference type="FunCoup" id="Q752B9">
    <property type="interactions" value="933"/>
</dbReference>
<dbReference type="PANTHER" id="PTHR12705:SF0">
    <property type="entry name" value="ORIGIN RECOGNITION COMPLEX SUBUNIT 5"/>
    <property type="match status" value="1"/>
</dbReference>
<keyword evidence="6" id="KW-0539">Nucleus</keyword>
<evidence type="ECO:0000256" key="3">
    <source>
        <dbReference type="ARBA" id="ARBA00022705"/>
    </source>
</evidence>
<feature type="domain" description="ORC5 lid" evidence="9">
    <location>
        <begin position="237"/>
        <end position="292"/>
    </location>
</feature>
<dbReference type="Pfam" id="PF21639">
    <property type="entry name" value="ORC5_lid"/>
    <property type="match status" value="1"/>
</dbReference>
<dbReference type="STRING" id="284811.Q752B9"/>
<dbReference type="Proteomes" id="UP000000591">
    <property type="component" value="Chromosome VI"/>
</dbReference>
<evidence type="ECO:0000259" key="7">
    <source>
        <dbReference type="Pfam" id="PF13191"/>
    </source>
</evidence>
<keyword evidence="5" id="KW-0067">ATP-binding</keyword>
<dbReference type="InterPro" id="IPR048866">
    <property type="entry name" value="ORC5_lid"/>
</dbReference>
<evidence type="ECO:0000256" key="6">
    <source>
        <dbReference type="ARBA" id="ARBA00023242"/>
    </source>
</evidence>
<dbReference type="InParanoid" id="Q752B9"/>
<evidence type="ECO:0000313" key="11">
    <source>
        <dbReference type="Proteomes" id="UP000000591"/>
    </source>
</evidence>
<dbReference type="InterPro" id="IPR047088">
    <property type="entry name" value="ORC5_C"/>
</dbReference>
<dbReference type="GO" id="GO:0003688">
    <property type="term" value="F:DNA replication origin binding"/>
    <property type="evidence" value="ECO:0000318"/>
    <property type="project" value="GO_Central"/>
</dbReference>
<dbReference type="Gene3D" id="3.40.50.300">
    <property type="entry name" value="P-loop containing nucleotide triphosphate hydrolases"/>
    <property type="match status" value="1"/>
</dbReference>
<dbReference type="OrthoDB" id="365981at2759"/>
<evidence type="ECO:0000256" key="5">
    <source>
        <dbReference type="ARBA" id="ARBA00022840"/>
    </source>
</evidence>
<name>Q752B9_EREGS</name>
<evidence type="ECO:0000256" key="4">
    <source>
        <dbReference type="ARBA" id="ARBA00022741"/>
    </source>
</evidence>
<keyword evidence="3" id="KW-0235">DNA replication</keyword>
<dbReference type="GeneID" id="4622493"/>
<dbReference type="eggNOG" id="KOG2543">
    <property type="taxonomic scope" value="Eukaryota"/>
</dbReference>
<sequence>MQLQSQAILHRDAQLKFLDCFIHDDPALSPSNLIVHGPRSSGKTSALKHYFSTHTELLHCWINAIEMVTGKPFAQHIAVKVSRQLRESFPLQPRTEHDPLSAEDFSLLVKFLYNLFSEYEALEKRHCVYVILDNFDQIDELDVELLPKFLKIDELLPKFLKLEIRFIPVIQATSFLHHYSTYNIPTVVFPRYNLHETRDVVHYVKDVELSTSTQLVSKIESYETEEVGRLCAGISKAYIDLIIESFHSYSGNDPVLLMELVDAKWLQYVTAIDETNYKDTPALYRSNLDLFRRTGDTFLEQDDEEDVANLASIKSNSGPASSAAQNKTTAYGLCTMSKYLLIAAYLTSYLNPRFDSKVFSKKSHLRAGRSAYGRRNKMDTNPRYLQPSLFSLERMLAIFQSIYPVTVTNEIHSDCIQNEQHMRANVEVYENLAELNSLKLITSAINKSVDYLHEKIKWKVNVPWEIIIEVADTIDFDIAEYFSDIHE</sequence>
<gene>
    <name evidence="10" type="ORF">AGOS_AFR656C</name>
</gene>
<evidence type="ECO:0000256" key="2">
    <source>
        <dbReference type="ARBA" id="ARBA00006269"/>
    </source>
</evidence>
<dbReference type="Pfam" id="PF14630">
    <property type="entry name" value="ORC5_C"/>
    <property type="match status" value="1"/>
</dbReference>
<evidence type="ECO:0000259" key="9">
    <source>
        <dbReference type="Pfam" id="PF21639"/>
    </source>
</evidence>
<reference evidence="11" key="2">
    <citation type="journal article" date="2013" name="G3 (Bethesda)">
        <title>Genomes of Ashbya fungi isolated from insects reveal four mating-type loci, numerous translocations, lack of transposons, and distinct gene duplications.</title>
        <authorList>
            <person name="Dietrich F.S."/>
            <person name="Voegeli S."/>
            <person name="Kuo S."/>
            <person name="Philippsen P."/>
        </authorList>
    </citation>
    <scope>GENOME REANNOTATION</scope>
    <source>
        <strain evidence="11">ATCC 10895 / CBS 109.51 / FGSC 9923 / NRRL Y-1056</strain>
    </source>
</reference>
<evidence type="ECO:0000259" key="8">
    <source>
        <dbReference type="Pfam" id="PF14630"/>
    </source>
</evidence>
<evidence type="ECO:0000256" key="1">
    <source>
        <dbReference type="ARBA" id="ARBA00004123"/>
    </source>
</evidence>
<reference evidence="10 11" key="1">
    <citation type="journal article" date="2004" name="Science">
        <title>The Ashbya gossypii genome as a tool for mapping the ancient Saccharomyces cerevisiae genome.</title>
        <authorList>
            <person name="Dietrich F.S."/>
            <person name="Voegeli S."/>
            <person name="Brachat S."/>
            <person name="Lerch A."/>
            <person name="Gates K."/>
            <person name="Steiner S."/>
            <person name="Mohr C."/>
            <person name="Pohlmann R."/>
            <person name="Luedi P."/>
            <person name="Choi S."/>
            <person name="Wing R.A."/>
            <person name="Flavier A."/>
            <person name="Gaffney T.D."/>
            <person name="Philippsen P."/>
        </authorList>
    </citation>
    <scope>NUCLEOTIDE SEQUENCE [LARGE SCALE GENOMIC DNA]</scope>
    <source>
        <strain evidence="11">ATCC 10895 / CBS 109.51 / FGSC 9923 / NRRL Y-1056</strain>
    </source>
</reference>
<feature type="domain" description="Orc1-like AAA ATPase" evidence="7">
    <location>
        <begin position="10"/>
        <end position="155"/>
    </location>
</feature>
<accession>Q752B9</accession>
<dbReference type="OMA" id="AYICSYL"/>
<keyword evidence="4" id="KW-0547">Nucleotide-binding</keyword>
<protein>
    <submittedName>
        <fullName evidence="10">AFR656Cp</fullName>
    </submittedName>
</protein>
<dbReference type="InterPro" id="IPR041664">
    <property type="entry name" value="AAA_16"/>
</dbReference>
<dbReference type="KEGG" id="ago:AGOS_AFR656C"/>
<dbReference type="GO" id="GO:0005664">
    <property type="term" value="C:nuclear origin of replication recognition complex"/>
    <property type="evidence" value="ECO:0000318"/>
    <property type="project" value="GO_Central"/>
</dbReference>
<dbReference type="HOGENOM" id="CLU_028223_2_1_1"/>
<feature type="domain" description="Origin recognition complex subunit 5 C-terminal" evidence="8">
    <location>
        <begin position="333"/>
        <end position="482"/>
    </location>
</feature>
<dbReference type="EMBL" id="AE016819">
    <property type="protein sequence ID" value="AAS54028.1"/>
    <property type="molecule type" value="Genomic_DNA"/>
</dbReference>
<organism evidence="10 11">
    <name type="scientific">Eremothecium gossypii (strain ATCC 10895 / CBS 109.51 / FGSC 9923 / NRRL Y-1056)</name>
    <name type="common">Yeast</name>
    <name type="synonym">Ashbya gossypii</name>
    <dbReference type="NCBI Taxonomy" id="284811"/>
    <lineage>
        <taxon>Eukaryota</taxon>
        <taxon>Fungi</taxon>
        <taxon>Dikarya</taxon>
        <taxon>Ascomycota</taxon>
        <taxon>Saccharomycotina</taxon>
        <taxon>Saccharomycetes</taxon>
        <taxon>Saccharomycetales</taxon>
        <taxon>Saccharomycetaceae</taxon>
        <taxon>Eremothecium</taxon>
    </lineage>
</organism>
<comment type="subcellular location">
    <subcellularLocation>
        <location evidence="1">Nucleus</location>
    </subcellularLocation>
</comment>
<dbReference type="RefSeq" id="NP_986204.1">
    <property type="nucleotide sequence ID" value="NM_212340.1"/>
</dbReference>
<dbReference type="InterPro" id="IPR027417">
    <property type="entry name" value="P-loop_NTPase"/>
</dbReference>
<comment type="similarity">
    <text evidence="2">Belongs to the ORC5 family.</text>
</comment>